<feature type="compositionally biased region" description="Polar residues" evidence="1">
    <location>
        <begin position="1"/>
        <end position="15"/>
    </location>
</feature>
<dbReference type="RefSeq" id="WP_404548242.1">
    <property type="nucleotide sequence ID" value="NZ_JADIKJ010000015.1"/>
</dbReference>
<evidence type="ECO:0000259" key="3">
    <source>
        <dbReference type="Pfam" id="PF19077"/>
    </source>
</evidence>
<gene>
    <name evidence="4" type="ORF">ISP15_14035</name>
</gene>
<organism evidence="4 5">
    <name type="scientific">Dyella jejuensis</name>
    <dbReference type="NCBI Taxonomy" id="1432009"/>
    <lineage>
        <taxon>Bacteria</taxon>
        <taxon>Pseudomonadati</taxon>
        <taxon>Pseudomonadota</taxon>
        <taxon>Gammaproteobacteria</taxon>
        <taxon>Lysobacterales</taxon>
        <taxon>Rhodanobacteraceae</taxon>
        <taxon>Dyella</taxon>
    </lineage>
</organism>
<feature type="domain" description="Bacterial Ig" evidence="2">
    <location>
        <begin position="31"/>
        <end position="106"/>
    </location>
</feature>
<dbReference type="InterPro" id="IPR044016">
    <property type="entry name" value="Big_13"/>
</dbReference>
<evidence type="ECO:0000313" key="4">
    <source>
        <dbReference type="EMBL" id="MFK2901458.1"/>
    </source>
</evidence>
<feature type="domain" description="Bacterial Ig-like" evidence="3">
    <location>
        <begin position="843"/>
        <end position="931"/>
    </location>
</feature>
<dbReference type="EMBL" id="JADIKJ010000015">
    <property type="protein sequence ID" value="MFK2901458.1"/>
    <property type="molecule type" value="Genomic_DNA"/>
</dbReference>
<reference evidence="4 5" key="1">
    <citation type="submission" date="2020-10" db="EMBL/GenBank/DDBJ databases">
        <title>Phylogeny of dyella-like bacteria.</title>
        <authorList>
            <person name="Fu J."/>
        </authorList>
    </citation>
    <scope>NUCLEOTIDE SEQUENCE [LARGE SCALE GENOMIC DNA]</scope>
    <source>
        <strain evidence="4 5">JP1</strain>
    </source>
</reference>
<evidence type="ECO:0000256" key="1">
    <source>
        <dbReference type="SAM" id="MobiDB-lite"/>
    </source>
</evidence>
<dbReference type="Gene3D" id="3.30.420.430">
    <property type="match status" value="8"/>
</dbReference>
<accession>A0ABW8JK27</accession>
<protein>
    <submittedName>
        <fullName evidence="4">Uncharacterized protein</fullName>
    </submittedName>
</protein>
<evidence type="ECO:0000259" key="2">
    <source>
        <dbReference type="Pfam" id="PF17936"/>
    </source>
</evidence>
<dbReference type="Pfam" id="PF19077">
    <property type="entry name" value="Big_13"/>
    <property type="match status" value="6"/>
</dbReference>
<keyword evidence="5" id="KW-1185">Reference proteome</keyword>
<feature type="domain" description="Bacterial Ig-like" evidence="3">
    <location>
        <begin position="751"/>
        <end position="820"/>
    </location>
</feature>
<feature type="domain" description="Bacterial Ig-like" evidence="3">
    <location>
        <begin position="646"/>
        <end position="722"/>
    </location>
</feature>
<dbReference type="NCBIfam" id="NF033510">
    <property type="entry name" value="Ca_tandemer"/>
    <property type="match status" value="5"/>
</dbReference>
<feature type="domain" description="Bacterial Ig-like" evidence="3">
    <location>
        <begin position="443"/>
        <end position="513"/>
    </location>
</feature>
<name>A0ABW8JK27_9GAMM</name>
<dbReference type="Pfam" id="PF17936">
    <property type="entry name" value="Big_6"/>
    <property type="match status" value="1"/>
</dbReference>
<feature type="domain" description="Bacterial Ig-like" evidence="3">
    <location>
        <begin position="557"/>
        <end position="620"/>
    </location>
</feature>
<dbReference type="InterPro" id="IPR041498">
    <property type="entry name" value="Big_6"/>
</dbReference>
<dbReference type="Proteomes" id="UP001620461">
    <property type="component" value="Unassembled WGS sequence"/>
</dbReference>
<feature type="region of interest" description="Disordered" evidence="1">
    <location>
        <begin position="1"/>
        <end position="35"/>
    </location>
</feature>
<sequence>MTDKNTVSGYTTSAPTIAGVSDGMVGDHGNQPSGAVVGDTHALLSGTGTPGSVMTIRDGGTVLGTARVPDSGQWTFFPPQPLDEGTHQLTASLDSGPSSQPFELTVDTSILSVPSIQYAGDHLDSGANTDDTHLTLHGTARANSVVTIFDGGEKIGIALVGADGSWSYQSKTALAQGEHHFTVGNSSGAVSQQAFDVTVGTPAAAQADMASMSVAHDAAPSATMAADDFILPRPIIDTVYSNQGPWQGYIGNGATTLNAQPVIGGSAEPGTWVSIYDGNTLLKTVQSNDRGRWSFVVDKPLDDHAQHAFVAKSEGAPDSVPPYVINVDSVVHAPTIDHVYDDASGKQIDLHSGQNTLDTTPTLVGTTVANGMVAIYDGGKLVDTVQATANGQWSYPLQLGEGSHAISTSLGDSPAGNAFVINVEAAVSVPAPGLSIDYADDHAGAQQGHIASGATTDDTHPTLHGTGPANAVVKVLDNGVAVGTVFTDKNGAWTFESKTALSGDHQYTVTSLDGSTVSQPFVVHIEAPAPAPQPAPVIAYVYDDVGPSQSFLSNGANTDDARPLLIGSAQPNSLVTIYDGDSNHPIGTALADPSGTWRFTPDADLSNGTHSLVASTANSALSEAFVIHVIPLEADRTPTIAYVYDDVGNSTGYLANGANTDDARPLLIGSAQPNSLVTIYDGDSNHPIGTAQADPSGTWRFTPDADLSNGTHHLVAGTANSALSAEFVINVDTVAHPPMITGAYDHVGNTQGDLQSGATTDDTRPVLSGTAAAGDTVSIFDGGKLIGTAYAENNGHWSFTPNAALLDGTHSLTVSVPGQAASDPFVITVNTVAPPPVLAIQFVDDQVGSQVGHMASGSTIDDTRPTIYGTAAANTTVTLYDGDNKLGIALVNKNGEWTYRPNTPLAEGDHNLTVVARDGSSGESFTIHVDTHAASQFNSLSVGDVLAGGEMELFAAHVPQDDARLSVHDIAASQSAPESMAMHVPVAMHEVASNAALLLPHEQMTAHVM</sequence>
<proteinExistence type="predicted"/>
<evidence type="ECO:0000313" key="5">
    <source>
        <dbReference type="Proteomes" id="UP001620461"/>
    </source>
</evidence>
<comment type="caution">
    <text evidence="4">The sequence shown here is derived from an EMBL/GenBank/DDBJ whole genome shotgun (WGS) entry which is preliminary data.</text>
</comment>
<feature type="domain" description="Bacterial Ig-like" evidence="3">
    <location>
        <begin position="125"/>
        <end position="199"/>
    </location>
</feature>